<dbReference type="InterPro" id="IPR055264">
    <property type="entry name" value="BOD1/SHG1_dom"/>
</dbReference>
<evidence type="ECO:0000313" key="3">
    <source>
        <dbReference type="Proteomes" id="UP000298061"/>
    </source>
</evidence>
<accession>A0A4Z0AA28</accession>
<reference evidence="2 3" key="1">
    <citation type="submission" date="2019-02" db="EMBL/GenBank/DDBJ databases">
        <title>Genome sequencing of the rare red list fungi Hericium alpestre (H. flagellum).</title>
        <authorList>
            <person name="Buettner E."/>
            <person name="Kellner H."/>
        </authorList>
    </citation>
    <scope>NUCLEOTIDE SEQUENCE [LARGE SCALE GENOMIC DNA]</scope>
    <source>
        <strain evidence="2 3">DSM 108284</strain>
    </source>
</reference>
<evidence type="ECO:0000259" key="1">
    <source>
        <dbReference type="Pfam" id="PF05205"/>
    </source>
</evidence>
<keyword evidence="3" id="KW-1185">Reference proteome</keyword>
<proteinExistence type="predicted"/>
<dbReference type="AlphaFoldDB" id="A0A4Z0AA28"/>
<gene>
    <name evidence="2" type="ORF">EWM64_g821</name>
</gene>
<comment type="caution">
    <text evidence="2">The sequence shown here is derived from an EMBL/GenBank/DDBJ whole genome shotgun (WGS) entry which is preliminary data.</text>
</comment>
<sequence length="89" mass="10378">MAAIKNPDQLVNEFKKSGEFTRLRRELLTQFQNSDGLNAFMTRVDDVVQKRLDADPKLQFMPQEYVQRELLQELDRCAILFVCADWSPG</sequence>
<evidence type="ECO:0000313" key="2">
    <source>
        <dbReference type="EMBL" id="TFY83187.1"/>
    </source>
</evidence>
<dbReference type="OrthoDB" id="5579731at2759"/>
<dbReference type="Pfam" id="PF05205">
    <property type="entry name" value="COMPASS-Shg1"/>
    <property type="match status" value="1"/>
</dbReference>
<dbReference type="STRING" id="135208.A0A4Z0AA28"/>
<name>A0A4Z0AA28_9AGAM</name>
<organism evidence="2 3">
    <name type="scientific">Hericium alpestre</name>
    <dbReference type="NCBI Taxonomy" id="135208"/>
    <lineage>
        <taxon>Eukaryota</taxon>
        <taxon>Fungi</taxon>
        <taxon>Dikarya</taxon>
        <taxon>Basidiomycota</taxon>
        <taxon>Agaricomycotina</taxon>
        <taxon>Agaricomycetes</taxon>
        <taxon>Russulales</taxon>
        <taxon>Hericiaceae</taxon>
        <taxon>Hericium</taxon>
    </lineage>
</organism>
<dbReference type="Proteomes" id="UP000298061">
    <property type="component" value="Unassembled WGS sequence"/>
</dbReference>
<protein>
    <recommendedName>
        <fullName evidence="1">BOD1/SHG1 domain-containing protein</fullName>
    </recommendedName>
</protein>
<dbReference type="EMBL" id="SFCI01000046">
    <property type="protein sequence ID" value="TFY83187.1"/>
    <property type="molecule type" value="Genomic_DNA"/>
</dbReference>
<feature type="domain" description="BOD1/SHG1" evidence="1">
    <location>
        <begin position="9"/>
        <end position="76"/>
    </location>
</feature>